<evidence type="ECO:0000313" key="3">
    <source>
        <dbReference type="Proteomes" id="UP001319200"/>
    </source>
</evidence>
<protein>
    <submittedName>
        <fullName evidence="2">ROK family protein</fullName>
    </submittedName>
</protein>
<keyword evidence="3" id="KW-1185">Reference proteome</keyword>
<dbReference type="SUPFAM" id="SSF53067">
    <property type="entry name" value="Actin-like ATPase domain"/>
    <property type="match status" value="1"/>
</dbReference>
<comment type="caution">
    <text evidence="2">The sequence shown here is derived from an EMBL/GenBank/DDBJ whole genome shotgun (WGS) entry which is preliminary data.</text>
</comment>
<gene>
    <name evidence="2" type="ORF">KK083_18310</name>
</gene>
<dbReference type="CDD" id="cd23763">
    <property type="entry name" value="ASKHA_ATPase_ROK"/>
    <property type="match status" value="1"/>
</dbReference>
<dbReference type="RefSeq" id="WP_254165790.1">
    <property type="nucleotide sequence ID" value="NZ_JAHESF010000018.1"/>
</dbReference>
<dbReference type="PANTHER" id="PTHR18964:SF149">
    <property type="entry name" value="BIFUNCTIONAL UDP-N-ACETYLGLUCOSAMINE 2-EPIMERASE_N-ACETYLMANNOSAMINE KINASE"/>
    <property type="match status" value="1"/>
</dbReference>
<dbReference type="InterPro" id="IPR000600">
    <property type="entry name" value="ROK"/>
</dbReference>
<comment type="similarity">
    <text evidence="1">Belongs to the ROK (NagC/XylR) family.</text>
</comment>
<proteinExistence type="inferred from homology"/>
<dbReference type="AlphaFoldDB" id="A0AAP2DM22"/>
<dbReference type="Proteomes" id="UP001319200">
    <property type="component" value="Unassembled WGS sequence"/>
</dbReference>
<dbReference type="Gene3D" id="3.30.420.40">
    <property type="match status" value="2"/>
</dbReference>
<organism evidence="2 3">
    <name type="scientific">Chryseosolibacter histidini</name>
    <dbReference type="NCBI Taxonomy" id="2782349"/>
    <lineage>
        <taxon>Bacteria</taxon>
        <taxon>Pseudomonadati</taxon>
        <taxon>Bacteroidota</taxon>
        <taxon>Cytophagia</taxon>
        <taxon>Cytophagales</taxon>
        <taxon>Chryseotaleaceae</taxon>
        <taxon>Chryseosolibacter</taxon>
    </lineage>
</organism>
<sequence length="288" mass="31570">MKERIVLGADIGGSHITVSAVDLGLGKVVEDSHARSHVNAHAPAGQIIEEWCSGFSSIIDQYPGREVRIGIAMPGPFDYEQGISYIKGLAKYESLYGLNVKEMLAEHLKLPAHHFKFKNDAACFLQGEIVAGTAGPVKHAIGITLGTGIGTARYHDGVAQDADLWRLPFKNSFAEEYLATRWFVKRYTELTGKQVKDVRELLSLKDEQHVVSQMFAEWSSDFSAFLAHFIELDKPEAIIIGGNVAKASDHFLPQVVDNLKKRSLHVPIIKASAGENAAILGAASCWFE</sequence>
<reference evidence="2 3" key="1">
    <citation type="submission" date="2021-05" db="EMBL/GenBank/DDBJ databases">
        <title>A Polyphasic approach of four new species of the genus Ohtaekwangia: Ohtaekwangia histidinii sp. nov., Ohtaekwangia cretensis sp. nov., Ohtaekwangia indiensis sp. nov., Ohtaekwangia reichenbachii sp. nov. from diverse environment.</title>
        <authorList>
            <person name="Octaviana S."/>
        </authorList>
    </citation>
    <scope>NUCLEOTIDE SEQUENCE [LARGE SCALE GENOMIC DNA]</scope>
    <source>
        <strain evidence="2 3">PWU4</strain>
    </source>
</reference>
<dbReference type="Pfam" id="PF00480">
    <property type="entry name" value="ROK"/>
    <property type="match status" value="2"/>
</dbReference>
<dbReference type="EMBL" id="JAHESF010000018">
    <property type="protein sequence ID" value="MBT1698853.1"/>
    <property type="molecule type" value="Genomic_DNA"/>
</dbReference>
<name>A0AAP2DM22_9BACT</name>
<dbReference type="PANTHER" id="PTHR18964">
    <property type="entry name" value="ROK (REPRESSOR, ORF, KINASE) FAMILY"/>
    <property type="match status" value="1"/>
</dbReference>
<evidence type="ECO:0000313" key="2">
    <source>
        <dbReference type="EMBL" id="MBT1698853.1"/>
    </source>
</evidence>
<evidence type="ECO:0000256" key="1">
    <source>
        <dbReference type="ARBA" id="ARBA00006479"/>
    </source>
</evidence>
<accession>A0AAP2DM22</accession>
<dbReference type="InterPro" id="IPR043129">
    <property type="entry name" value="ATPase_NBD"/>
</dbReference>